<sequence>MGGCVSTPSRTIKSRKKHRQRVNKRHGKITCSASDGTKKRNSDAGARVTDYSVSEFVLADFENGATTTHRRSKVSNSTFQLTQMQWHRQYDSNVICQEETWFDSVSILESDSDDEFISVHGDGFPLAGNPIGNISGGQVVQFERSARFVDNGCKYEEYQSYTKIDGGKSDKFMGKDDEVRSKRKNILDHSYGSFKGLREDRRDSNEKIQGNMLKSALPRMIPSISFNDKILSAQSLAPQAQRKPSAVFRLSFKRRSCDADETIEQCNEHSNDKSAGQSKRFLYRPRPGYIIPCCRVEKLTSGSWSEIPPSTFKLRGENYFNDKRKSPAANYSPYTPIGVDLFMCPKKIHHIAQHLELPKVKANRKVPSILIVNIQLPTYPTAMFLGDSDGEGMSLVMYFKISESFEKDISPQFQDSIKKLVDDETEKVKGFAKDSIVPFRERLKIMAGVVNPEDLGLSSAEKKLVNAYNEKPVLSRPQHSFYKGPNYFEIDLDIHRFSYISRKGLESFRERLKNGILDMGLTIQAQKQEELPEQVLCCMRLNKIDFVDHGQIPSLVTVEDE</sequence>
<evidence type="ECO:0000259" key="2">
    <source>
        <dbReference type="Pfam" id="PF07059"/>
    </source>
</evidence>
<protein>
    <recommendedName>
        <fullName evidence="2">Protein ENHANCED DISEASE RESISTANCE 2 C-terminal domain-containing protein</fullName>
    </recommendedName>
</protein>
<gene>
    <name evidence="3" type="ORF">DVH24_031946</name>
</gene>
<evidence type="ECO:0000256" key="1">
    <source>
        <dbReference type="SAM" id="MobiDB-lite"/>
    </source>
</evidence>
<dbReference type="PANTHER" id="PTHR31558:SF16">
    <property type="entry name" value="FAMILY PROTEIN, PUTATIVE (DUF1336)-RELATED"/>
    <property type="match status" value="1"/>
</dbReference>
<proteinExistence type="predicted"/>
<dbReference type="PANTHER" id="PTHR31558">
    <property type="entry name" value="CW14 PROTEIN"/>
    <property type="match status" value="1"/>
</dbReference>
<keyword evidence="4" id="KW-1185">Reference proteome</keyword>
<dbReference type="InterPro" id="IPR009769">
    <property type="entry name" value="EDR2_C"/>
</dbReference>
<dbReference type="EMBL" id="RDQH01000335">
    <property type="protein sequence ID" value="RXH89589.1"/>
    <property type="molecule type" value="Genomic_DNA"/>
</dbReference>
<feature type="compositionally biased region" description="Polar residues" evidence="1">
    <location>
        <begin position="1"/>
        <end position="11"/>
    </location>
</feature>
<evidence type="ECO:0000313" key="4">
    <source>
        <dbReference type="Proteomes" id="UP000290289"/>
    </source>
</evidence>
<dbReference type="AlphaFoldDB" id="A0A498J1K6"/>
<dbReference type="Proteomes" id="UP000290289">
    <property type="component" value="Chromosome 9"/>
</dbReference>
<feature type="region of interest" description="Disordered" evidence="1">
    <location>
        <begin position="1"/>
        <end position="45"/>
    </location>
</feature>
<feature type="domain" description="Protein ENHANCED DISEASE RESISTANCE 2 C-terminal" evidence="2">
    <location>
        <begin position="304"/>
        <end position="545"/>
    </location>
</feature>
<reference evidence="3 4" key="1">
    <citation type="submission" date="2018-10" db="EMBL/GenBank/DDBJ databases">
        <title>A high-quality apple genome assembly.</title>
        <authorList>
            <person name="Hu J."/>
        </authorList>
    </citation>
    <scope>NUCLEOTIDE SEQUENCE [LARGE SCALE GENOMIC DNA]</scope>
    <source>
        <strain evidence="4">cv. HFTH1</strain>
        <tissue evidence="3">Young leaf</tissue>
    </source>
</reference>
<evidence type="ECO:0000313" key="3">
    <source>
        <dbReference type="EMBL" id="RXH89589.1"/>
    </source>
</evidence>
<comment type="caution">
    <text evidence="3">The sequence shown here is derived from an EMBL/GenBank/DDBJ whole genome shotgun (WGS) entry which is preliminary data.</text>
</comment>
<dbReference type="STRING" id="3750.A0A498J1K6"/>
<organism evidence="3 4">
    <name type="scientific">Malus domestica</name>
    <name type="common">Apple</name>
    <name type="synonym">Pyrus malus</name>
    <dbReference type="NCBI Taxonomy" id="3750"/>
    <lineage>
        <taxon>Eukaryota</taxon>
        <taxon>Viridiplantae</taxon>
        <taxon>Streptophyta</taxon>
        <taxon>Embryophyta</taxon>
        <taxon>Tracheophyta</taxon>
        <taxon>Spermatophyta</taxon>
        <taxon>Magnoliopsida</taxon>
        <taxon>eudicotyledons</taxon>
        <taxon>Gunneridae</taxon>
        <taxon>Pentapetalae</taxon>
        <taxon>rosids</taxon>
        <taxon>fabids</taxon>
        <taxon>Rosales</taxon>
        <taxon>Rosaceae</taxon>
        <taxon>Amygdaloideae</taxon>
        <taxon>Maleae</taxon>
        <taxon>Malus</taxon>
    </lineage>
</organism>
<name>A0A498J1K6_MALDO</name>
<dbReference type="Pfam" id="PF07059">
    <property type="entry name" value="EDR2_C"/>
    <property type="match status" value="1"/>
</dbReference>
<feature type="compositionally biased region" description="Basic residues" evidence="1">
    <location>
        <begin position="12"/>
        <end position="28"/>
    </location>
</feature>
<accession>A0A498J1K6</accession>